<feature type="region of interest" description="Disordered" evidence="1">
    <location>
        <begin position="146"/>
        <end position="177"/>
    </location>
</feature>
<dbReference type="EMBL" id="CAXAMM010040017">
    <property type="protein sequence ID" value="CAK9090534.1"/>
    <property type="molecule type" value="Genomic_DNA"/>
</dbReference>
<keyword evidence="3" id="KW-1185">Reference proteome</keyword>
<name>A0ABP0QR84_9DINO</name>
<accession>A0ABP0QR84</accession>
<gene>
    <name evidence="2" type="ORF">SCF082_LOCUS42690</name>
</gene>
<protein>
    <submittedName>
        <fullName evidence="2">Uncharacterized protein</fullName>
    </submittedName>
</protein>
<dbReference type="Proteomes" id="UP001642464">
    <property type="component" value="Unassembled WGS sequence"/>
</dbReference>
<reference evidence="2 3" key="1">
    <citation type="submission" date="2024-02" db="EMBL/GenBank/DDBJ databases">
        <authorList>
            <person name="Chen Y."/>
            <person name="Shah S."/>
            <person name="Dougan E. K."/>
            <person name="Thang M."/>
            <person name="Chan C."/>
        </authorList>
    </citation>
    <scope>NUCLEOTIDE SEQUENCE [LARGE SCALE GENOMIC DNA]</scope>
</reference>
<evidence type="ECO:0000256" key="1">
    <source>
        <dbReference type="SAM" id="MobiDB-lite"/>
    </source>
</evidence>
<proteinExistence type="predicted"/>
<organism evidence="2 3">
    <name type="scientific">Durusdinium trenchii</name>
    <dbReference type="NCBI Taxonomy" id="1381693"/>
    <lineage>
        <taxon>Eukaryota</taxon>
        <taxon>Sar</taxon>
        <taxon>Alveolata</taxon>
        <taxon>Dinophyceae</taxon>
        <taxon>Suessiales</taxon>
        <taxon>Symbiodiniaceae</taxon>
        <taxon>Durusdinium</taxon>
    </lineage>
</organism>
<evidence type="ECO:0000313" key="2">
    <source>
        <dbReference type="EMBL" id="CAK9090534.1"/>
    </source>
</evidence>
<sequence>MNRSSSQMAIPPSVYDSKARFWSGVAALNRYPPQWDMGTFDEYLGNPSVVPSRHQDALRSSKGLLELHYDSMRKKAEERAQCATQLKSPSMGRAYSACSGYSGNIPGKVSGGIVGCSFMEGSRLAQESYGCKLPRPMSGVTFTLSRDGARHRSNSLPGLPPLQPRSPLSQAGSTMSS</sequence>
<evidence type="ECO:0000313" key="3">
    <source>
        <dbReference type="Proteomes" id="UP001642464"/>
    </source>
</evidence>
<comment type="caution">
    <text evidence="2">The sequence shown here is derived from an EMBL/GenBank/DDBJ whole genome shotgun (WGS) entry which is preliminary data.</text>
</comment>